<dbReference type="AlphaFoldDB" id="A0A090MTK2"/>
<reference evidence="1 2" key="1">
    <citation type="journal article" date="2014" name="Genome Announc.">
        <title>Genome Sequence of Afipia felis Strain 76713, Isolated in Hospital Water Using an Amoeba Co-Culture Procedure.</title>
        <authorList>
            <person name="Benamar S."/>
            <person name="La Scola B."/>
            <person name="Croce O."/>
        </authorList>
    </citation>
    <scope>NUCLEOTIDE SEQUENCE [LARGE SCALE GENOMIC DNA]</scope>
    <source>
        <strain evidence="1 2">76713</strain>
    </source>
</reference>
<dbReference type="EMBL" id="CCAZ020000005">
    <property type="protein sequence ID" value="CEG10680.1"/>
    <property type="molecule type" value="Genomic_DNA"/>
</dbReference>
<accession>A0A090MTK2</accession>
<sequence>MNAKNRFCLMLLIVASDRRRARMIPIKSPLRRVTPALSIATSVPVPMAMPTSAAARAGASFTPSPAIATTRPDFCSLLTTALFWSGSTSASTSEMPSRFATAFAVVLLSPVSIMTLMPSAARAFKASCVDCFTGSAMAKRPANFPSSAILMTVAPSPRSASACASIDRVSTRRDCI</sequence>
<evidence type="ECO:0000313" key="1">
    <source>
        <dbReference type="EMBL" id="CEG10680.1"/>
    </source>
</evidence>
<organism evidence="1 2">
    <name type="scientific">Afipia felis</name>
    <name type="common">Cat scratch disease bacillus</name>
    <dbReference type="NCBI Taxonomy" id="1035"/>
    <lineage>
        <taxon>Bacteria</taxon>
        <taxon>Pseudomonadati</taxon>
        <taxon>Pseudomonadota</taxon>
        <taxon>Alphaproteobacteria</taxon>
        <taxon>Hyphomicrobiales</taxon>
        <taxon>Nitrobacteraceae</taxon>
        <taxon>Afipia</taxon>
    </lineage>
</organism>
<gene>
    <name evidence="1" type="ORF">BN961_04122</name>
</gene>
<protein>
    <submittedName>
        <fullName evidence="1">Uncharacterized protein</fullName>
    </submittedName>
</protein>
<comment type="caution">
    <text evidence="1">The sequence shown here is derived from an EMBL/GenBank/DDBJ whole genome shotgun (WGS) entry which is preliminary data.</text>
</comment>
<keyword evidence="2" id="KW-1185">Reference proteome</keyword>
<dbReference type="Proteomes" id="UP000035762">
    <property type="component" value="Unassembled WGS sequence"/>
</dbReference>
<name>A0A090MTK2_AFIFE</name>
<evidence type="ECO:0000313" key="2">
    <source>
        <dbReference type="Proteomes" id="UP000035762"/>
    </source>
</evidence>
<proteinExistence type="predicted"/>